<feature type="transmembrane region" description="Helical" evidence="13">
    <location>
        <begin position="154"/>
        <end position="175"/>
    </location>
</feature>
<protein>
    <submittedName>
        <fullName evidence="16">Uncharacterized protein</fullName>
    </submittedName>
</protein>
<dbReference type="PROSITE" id="PS50929">
    <property type="entry name" value="ABC_TM1F"/>
    <property type="match status" value="1"/>
</dbReference>
<keyword evidence="6" id="KW-0677">Repeat</keyword>
<dbReference type="Gene3D" id="3.40.50.300">
    <property type="entry name" value="P-loop containing nucleotide triphosphate hydrolases"/>
    <property type="match status" value="1"/>
</dbReference>
<dbReference type="GO" id="GO:0005524">
    <property type="term" value="F:ATP binding"/>
    <property type="evidence" value="ECO:0007669"/>
    <property type="project" value="UniProtKB-KW"/>
</dbReference>
<dbReference type="FunFam" id="3.40.50.300:FF:000299">
    <property type="entry name" value="ABC transporter ATP-binding protein/permease"/>
    <property type="match status" value="1"/>
</dbReference>
<dbReference type="InterPro" id="IPR004146">
    <property type="entry name" value="DC1"/>
</dbReference>
<feature type="transmembrane region" description="Helical" evidence="13">
    <location>
        <begin position="128"/>
        <end position="148"/>
    </location>
</feature>
<dbReference type="GO" id="GO:0005743">
    <property type="term" value="C:mitochondrial inner membrane"/>
    <property type="evidence" value="ECO:0007669"/>
    <property type="project" value="TreeGrafter"/>
</dbReference>
<dbReference type="InterPro" id="IPR003593">
    <property type="entry name" value="AAA+_ATPase"/>
</dbReference>
<keyword evidence="9" id="KW-0862">Zinc</keyword>
<dbReference type="GO" id="GO:0090374">
    <property type="term" value="P:oligopeptide export from mitochondrion"/>
    <property type="evidence" value="ECO:0007669"/>
    <property type="project" value="TreeGrafter"/>
</dbReference>
<dbReference type="SUPFAM" id="SSF57850">
    <property type="entry name" value="RING/U-box"/>
    <property type="match status" value="1"/>
</dbReference>
<feature type="transmembrane region" description="Helical" evidence="13">
    <location>
        <begin position="314"/>
        <end position="338"/>
    </location>
</feature>
<evidence type="ECO:0000256" key="9">
    <source>
        <dbReference type="ARBA" id="ARBA00022833"/>
    </source>
</evidence>
<accession>A0A7S2SPI8</accession>
<dbReference type="GO" id="GO:0015421">
    <property type="term" value="F:ABC-type oligopeptide transporter activity"/>
    <property type="evidence" value="ECO:0007669"/>
    <property type="project" value="TreeGrafter"/>
</dbReference>
<keyword evidence="4 13" id="KW-0812">Transmembrane</keyword>
<evidence type="ECO:0000256" key="5">
    <source>
        <dbReference type="ARBA" id="ARBA00022723"/>
    </source>
</evidence>
<evidence type="ECO:0000256" key="7">
    <source>
        <dbReference type="ARBA" id="ARBA00022741"/>
    </source>
</evidence>
<evidence type="ECO:0000256" key="4">
    <source>
        <dbReference type="ARBA" id="ARBA00022692"/>
    </source>
</evidence>
<dbReference type="InterPro" id="IPR039421">
    <property type="entry name" value="Type_1_exporter"/>
</dbReference>
<dbReference type="SUPFAM" id="SSF52540">
    <property type="entry name" value="P-loop containing nucleoside triphosphate hydrolases"/>
    <property type="match status" value="1"/>
</dbReference>
<dbReference type="InterPro" id="IPR036640">
    <property type="entry name" value="ABC1_TM_sf"/>
</dbReference>
<name>A0A7S2SPI8_9STRA</name>
<dbReference type="SMART" id="SM00382">
    <property type="entry name" value="AAA"/>
    <property type="match status" value="1"/>
</dbReference>
<dbReference type="Pfam" id="PF00664">
    <property type="entry name" value="ABC_membrane"/>
    <property type="match status" value="1"/>
</dbReference>
<dbReference type="AlphaFoldDB" id="A0A7S2SPI8"/>
<dbReference type="InterPro" id="IPR011527">
    <property type="entry name" value="ABC1_TM_dom"/>
</dbReference>
<feature type="domain" description="ABC transmembrane type-1" evidence="15">
    <location>
        <begin position="275"/>
        <end position="558"/>
    </location>
</feature>
<dbReference type="InterPro" id="IPR043145">
    <property type="entry name" value="Znf_ZZ_sf"/>
</dbReference>
<evidence type="ECO:0000256" key="3">
    <source>
        <dbReference type="ARBA" id="ARBA00022475"/>
    </source>
</evidence>
<gene>
    <name evidence="16" type="ORF">QSP1433_LOCUS15677</name>
</gene>
<keyword evidence="7" id="KW-0547">Nucleotide-binding</keyword>
<evidence type="ECO:0000256" key="10">
    <source>
        <dbReference type="ARBA" id="ARBA00022840"/>
    </source>
</evidence>
<sequence length="830" mass="93117">MGDGLRAADAVLPSRGMQVIFRIAVLHVVFLVDVALWTAFKFYANATWPTAAVYGYARVCFNFFTLMFCLRWGKMNRHIQAEGLASAYAVMSTPAFRQPLLQRNKQNDEDTPEVKAYKARRKAEYWKFLFLGFAFFINSCLACMLSVQCVGVTNWIEAVCLLTALVTMAIEFYVLKLACDTLTKEKGHLINSLHGHKIYFWPKLNFHTCDICRLRIPSKGYRCKRCDFDVCERCFSSFIQSSTERRDSVRIESATSSWTYYRRFFFKRSDGWYFAFTFVCIVLFAGAKIGLPNYQGRIIDAVFQKDLPDFQRCVIFLAVNSAIMVVFGAMRDACISIVGRKVAARVRNELFKSMIEQNIPFFDSTMTGNLSASLTNDVNAMVSPWKTVYTGVISNAVVICGGMVMCFVTSWRLSVLSFTCIMPMSYLIALYSKWSTNINREIWSGISDANGIATEALNNIRAVQAFNMQENETNRFITATDNALAKGIKDAIVTSWTSGISQQLNTAGTVLILGVGGYQAIHDKGGVSTADLITFQLYWQMVHTAYNELCNTANEVARGNAAALRVFSLYQELESKKVEVIMPQEGHPRMSNIDVKINNVSFAYPGNKRKALNKINLHLKHGTVTSLVGRSGSGKSTLMQLIVGFYSPQEGEILINDTSIKNIDIISLRKSIAVVSHQTGLVATTITENITYGLEPEEYTAEEVIRAAKKAHAHHFIMDLEHGYQSCVGERGVRLSAGEQQRIQIARAFLRKPNLYILDEATANLDVLAQRAIIKVLHQQQATILVIAHSRETVENSDYIYVLDKGTIVAEGKHGELSQNSTLYHDMFDD</sequence>
<dbReference type="SUPFAM" id="SSF90123">
    <property type="entry name" value="ABC transporter transmembrane region"/>
    <property type="match status" value="1"/>
</dbReference>
<evidence type="ECO:0000256" key="12">
    <source>
        <dbReference type="ARBA" id="ARBA00023136"/>
    </source>
</evidence>
<evidence type="ECO:0000256" key="2">
    <source>
        <dbReference type="ARBA" id="ARBA00022448"/>
    </source>
</evidence>
<dbReference type="GO" id="GO:0008270">
    <property type="term" value="F:zinc ion binding"/>
    <property type="evidence" value="ECO:0007669"/>
    <property type="project" value="UniProtKB-KW"/>
</dbReference>
<dbReference type="Gene3D" id="1.20.1560.10">
    <property type="entry name" value="ABC transporter type 1, transmembrane domain"/>
    <property type="match status" value="1"/>
</dbReference>
<feature type="transmembrane region" description="Helical" evidence="13">
    <location>
        <begin position="20"/>
        <end position="40"/>
    </location>
</feature>
<evidence type="ECO:0000256" key="6">
    <source>
        <dbReference type="ARBA" id="ARBA00022737"/>
    </source>
</evidence>
<dbReference type="InterPro" id="IPR003439">
    <property type="entry name" value="ABC_transporter-like_ATP-bd"/>
</dbReference>
<dbReference type="InterPro" id="IPR017871">
    <property type="entry name" value="ABC_transporter-like_CS"/>
</dbReference>
<dbReference type="GO" id="GO:0016887">
    <property type="term" value="F:ATP hydrolysis activity"/>
    <property type="evidence" value="ECO:0007669"/>
    <property type="project" value="InterPro"/>
</dbReference>
<dbReference type="PANTHER" id="PTHR43394">
    <property type="entry name" value="ATP-DEPENDENT PERMEASE MDL1, MITOCHONDRIAL"/>
    <property type="match status" value="1"/>
</dbReference>
<dbReference type="PROSITE" id="PS00211">
    <property type="entry name" value="ABC_TRANSPORTER_1"/>
    <property type="match status" value="1"/>
</dbReference>
<evidence type="ECO:0000259" key="15">
    <source>
        <dbReference type="PROSITE" id="PS50929"/>
    </source>
</evidence>
<keyword evidence="2" id="KW-0813">Transport</keyword>
<keyword evidence="10" id="KW-0067">ATP-binding</keyword>
<dbReference type="PANTHER" id="PTHR43394:SF5">
    <property type="entry name" value="ABC TRANSPORTER B FAMILY"/>
    <property type="match status" value="1"/>
</dbReference>
<comment type="subcellular location">
    <subcellularLocation>
        <location evidence="1">Cell membrane</location>
        <topology evidence="1">Multi-pass membrane protein</topology>
    </subcellularLocation>
</comment>
<feature type="transmembrane region" description="Helical" evidence="13">
    <location>
        <begin position="52"/>
        <end position="70"/>
    </location>
</feature>
<keyword evidence="12 13" id="KW-0472">Membrane</keyword>
<dbReference type="EMBL" id="HBHK01024929">
    <property type="protein sequence ID" value="CAD9704307.1"/>
    <property type="molecule type" value="Transcribed_RNA"/>
</dbReference>
<keyword evidence="11 13" id="KW-1133">Transmembrane helix</keyword>
<evidence type="ECO:0000256" key="11">
    <source>
        <dbReference type="ARBA" id="ARBA00022989"/>
    </source>
</evidence>
<feature type="transmembrane region" description="Helical" evidence="13">
    <location>
        <begin position="272"/>
        <end position="294"/>
    </location>
</feature>
<evidence type="ECO:0000313" key="16">
    <source>
        <dbReference type="EMBL" id="CAD9704307.1"/>
    </source>
</evidence>
<dbReference type="Gene3D" id="3.30.60.90">
    <property type="match status" value="1"/>
</dbReference>
<feature type="domain" description="ABC transporter" evidence="14">
    <location>
        <begin position="595"/>
        <end position="830"/>
    </location>
</feature>
<reference evidence="16" key="1">
    <citation type="submission" date="2021-01" db="EMBL/GenBank/DDBJ databases">
        <authorList>
            <person name="Corre E."/>
            <person name="Pelletier E."/>
            <person name="Niang G."/>
            <person name="Scheremetjew M."/>
            <person name="Finn R."/>
            <person name="Kale V."/>
            <person name="Holt S."/>
            <person name="Cochrane G."/>
            <person name="Meng A."/>
            <person name="Brown T."/>
            <person name="Cohen L."/>
        </authorList>
    </citation>
    <scope>NUCLEOTIDE SEQUENCE</scope>
    <source>
        <strain evidence="16">NY070348D</strain>
    </source>
</reference>
<keyword evidence="8" id="KW-0863">Zinc-finger</keyword>
<feature type="transmembrane region" description="Helical" evidence="13">
    <location>
        <begin position="388"/>
        <end position="408"/>
    </location>
</feature>
<keyword evidence="3" id="KW-1003">Cell membrane</keyword>
<dbReference type="Pfam" id="PF00005">
    <property type="entry name" value="ABC_tran"/>
    <property type="match status" value="1"/>
</dbReference>
<evidence type="ECO:0000256" key="1">
    <source>
        <dbReference type="ARBA" id="ARBA00004651"/>
    </source>
</evidence>
<dbReference type="InterPro" id="IPR027417">
    <property type="entry name" value="P-loop_NTPase"/>
</dbReference>
<evidence type="ECO:0000256" key="8">
    <source>
        <dbReference type="ARBA" id="ARBA00022771"/>
    </source>
</evidence>
<dbReference type="Pfam" id="PF03107">
    <property type="entry name" value="C1_2"/>
    <property type="match status" value="1"/>
</dbReference>
<evidence type="ECO:0000256" key="13">
    <source>
        <dbReference type="SAM" id="Phobius"/>
    </source>
</evidence>
<keyword evidence="5" id="KW-0479">Metal-binding</keyword>
<evidence type="ECO:0000259" key="14">
    <source>
        <dbReference type="PROSITE" id="PS50893"/>
    </source>
</evidence>
<organism evidence="16">
    <name type="scientific">Mucochytrium quahogii</name>
    <dbReference type="NCBI Taxonomy" id="96639"/>
    <lineage>
        <taxon>Eukaryota</taxon>
        <taxon>Sar</taxon>
        <taxon>Stramenopiles</taxon>
        <taxon>Bigyra</taxon>
        <taxon>Labyrinthulomycetes</taxon>
        <taxon>Thraustochytrida</taxon>
        <taxon>Thraustochytriidae</taxon>
        <taxon>Mucochytrium</taxon>
    </lineage>
</organism>
<dbReference type="PROSITE" id="PS50893">
    <property type="entry name" value="ABC_TRANSPORTER_2"/>
    <property type="match status" value="1"/>
</dbReference>
<proteinExistence type="predicted"/>
<dbReference type="GO" id="GO:0005886">
    <property type="term" value="C:plasma membrane"/>
    <property type="evidence" value="ECO:0007669"/>
    <property type="project" value="UniProtKB-SubCell"/>
</dbReference>